<dbReference type="PIRSF" id="PIRSF005859">
    <property type="entry name" value="PBR"/>
    <property type="match status" value="1"/>
</dbReference>
<sequence>MLDYIWYFSLTKPYLTPPAWIFAPVWSFLYLTIAFSFVLYFLKKDENKGLGYLYFLVQMILNLIWTPVFFGTKNILLALIVIILMDVFIILTIKKFYEVRKFAGLILIPYLIWTLFATYLNFGYFILN</sequence>
<protein>
    <submittedName>
        <fullName evidence="7">Tryptophan-rich sensory protein</fullName>
    </submittedName>
</protein>
<dbReference type="InterPro" id="IPR038330">
    <property type="entry name" value="TspO/MBR-related_sf"/>
</dbReference>
<evidence type="ECO:0000256" key="4">
    <source>
        <dbReference type="ARBA" id="ARBA00022989"/>
    </source>
</evidence>
<comment type="caution">
    <text evidence="7">The sequence shown here is derived from an EMBL/GenBank/DDBJ whole genome shotgun (WGS) entry which is preliminary data.</text>
</comment>
<evidence type="ECO:0000313" key="7">
    <source>
        <dbReference type="EMBL" id="HIS74744.1"/>
    </source>
</evidence>
<name>A0A9D1FJK2_9BACT</name>
<accession>A0A9D1FJK2</accession>
<feature type="transmembrane region" description="Helical" evidence="6">
    <location>
        <begin position="49"/>
        <end position="69"/>
    </location>
</feature>
<gene>
    <name evidence="7" type="ORF">IAA86_06970</name>
</gene>
<keyword evidence="5 6" id="KW-0472">Membrane</keyword>
<feature type="transmembrane region" description="Helical" evidence="6">
    <location>
        <begin position="105"/>
        <end position="127"/>
    </location>
</feature>
<evidence type="ECO:0000256" key="1">
    <source>
        <dbReference type="ARBA" id="ARBA00004141"/>
    </source>
</evidence>
<feature type="transmembrane region" description="Helical" evidence="6">
    <location>
        <begin position="20"/>
        <end position="42"/>
    </location>
</feature>
<evidence type="ECO:0000256" key="6">
    <source>
        <dbReference type="SAM" id="Phobius"/>
    </source>
</evidence>
<dbReference type="PANTHER" id="PTHR10057:SF0">
    <property type="entry name" value="TRANSLOCATOR PROTEIN"/>
    <property type="match status" value="1"/>
</dbReference>
<dbReference type="GO" id="GO:0016020">
    <property type="term" value="C:membrane"/>
    <property type="evidence" value="ECO:0007669"/>
    <property type="project" value="UniProtKB-SubCell"/>
</dbReference>
<comment type="subcellular location">
    <subcellularLocation>
        <location evidence="1">Membrane</location>
        <topology evidence="1">Multi-pass membrane protein</topology>
    </subcellularLocation>
</comment>
<feature type="transmembrane region" description="Helical" evidence="6">
    <location>
        <begin position="75"/>
        <end position="93"/>
    </location>
</feature>
<dbReference type="EMBL" id="DVJQ01000059">
    <property type="protein sequence ID" value="HIS74744.1"/>
    <property type="molecule type" value="Genomic_DNA"/>
</dbReference>
<dbReference type="PANTHER" id="PTHR10057">
    <property type="entry name" value="PERIPHERAL-TYPE BENZODIAZEPINE RECEPTOR"/>
    <property type="match status" value="1"/>
</dbReference>
<keyword evidence="3 6" id="KW-0812">Transmembrane</keyword>
<dbReference type="Gene3D" id="1.20.1260.100">
    <property type="entry name" value="TspO/MBR protein"/>
    <property type="match status" value="1"/>
</dbReference>
<evidence type="ECO:0000313" key="8">
    <source>
        <dbReference type="Proteomes" id="UP000886865"/>
    </source>
</evidence>
<proteinExistence type="inferred from homology"/>
<reference evidence="7" key="1">
    <citation type="submission" date="2020-10" db="EMBL/GenBank/DDBJ databases">
        <authorList>
            <person name="Gilroy R."/>
        </authorList>
    </citation>
    <scope>NUCLEOTIDE SEQUENCE</scope>
    <source>
        <strain evidence="7">CHK152-2871</strain>
    </source>
</reference>
<evidence type="ECO:0000256" key="2">
    <source>
        <dbReference type="ARBA" id="ARBA00007524"/>
    </source>
</evidence>
<dbReference type="GO" id="GO:0033013">
    <property type="term" value="P:tetrapyrrole metabolic process"/>
    <property type="evidence" value="ECO:0007669"/>
    <property type="project" value="UniProtKB-ARBA"/>
</dbReference>
<dbReference type="Proteomes" id="UP000886865">
    <property type="component" value="Unassembled WGS sequence"/>
</dbReference>
<comment type="similarity">
    <text evidence="2">Belongs to the TspO/BZRP family.</text>
</comment>
<evidence type="ECO:0000256" key="5">
    <source>
        <dbReference type="ARBA" id="ARBA00023136"/>
    </source>
</evidence>
<keyword evidence="4 6" id="KW-1133">Transmembrane helix</keyword>
<organism evidence="7 8">
    <name type="scientific">Candidatus Galligastranaerophilus intestinavium</name>
    <dbReference type="NCBI Taxonomy" id="2840836"/>
    <lineage>
        <taxon>Bacteria</taxon>
        <taxon>Candidatus Galligastranaerophilus</taxon>
    </lineage>
</organism>
<dbReference type="Pfam" id="PF03073">
    <property type="entry name" value="TspO_MBR"/>
    <property type="match status" value="1"/>
</dbReference>
<dbReference type="FunFam" id="1.20.1260.100:FF:000001">
    <property type="entry name" value="translocator protein 2"/>
    <property type="match status" value="1"/>
</dbReference>
<dbReference type="InterPro" id="IPR004307">
    <property type="entry name" value="TspO_MBR"/>
</dbReference>
<reference evidence="7" key="2">
    <citation type="journal article" date="2021" name="PeerJ">
        <title>Extensive microbial diversity within the chicken gut microbiome revealed by metagenomics and culture.</title>
        <authorList>
            <person name="Gilroy R."/>
            <person name="Ravi A."/>
            <person name="Getino M."/>
            <person name="Pursley I."/>
            <person name="Horton D.L."/>
            <person name="Alikhan N.F."/>
            <person name="Baker D."/>
            <person name="Gharbi K."/>
            <person name="Hall N."/>
            <person name="Watson M."/>
            <person name="Adriaenssens E.M."/>
            <person name="Foster-Nyarko E."/>
            <person name="Jarju S."/>
            <person name="Secka A."/>
            <person name="Antonio M."/>
            <person name="Oren A."/>
            <person name="Chaudhuri R.R."/>
            <person name="La Ragione R."/>
            <person name="Hildebrand F."/>
            <person name="Pallen M.J."/>
        </authorList>
    </citation>
    <scope>NUCLEOTIDE SEQUENCE</scope>
    <source>
        <strain evidence="7">CHK152-2871</strain>
    </source>
</reference>
<dbReference type="AlphaFoldDB" id="A0A9D1FJK2"/>
<dbReference type="CDD" id="cd15904">
    <property type="entry name" value="TSPO_MBR"/>
    <property type="match status" value="1"/>
</dbReference>
<evidence type="ECO:0000256" key="3">
    <source>
        <dbReference type="ARBA" id="ARBA00022692"/>
    </source>
</evidence>